<dbReference type="PROSITE" id="PS00516">
    <property type="entry name" value="ALKYLBASE_DNA_GLYCOS"/>
    <property type="match status" value="1"/>
</dbReference>
<gene>
    <name evidence="6" type="ordered locus">CAALFM_C208420WA</name>
    <name evidence="5" type="ordered locus">orf19.11121</name>
</gene>
<reference evidence="6 7" key="3">
    <citation type="journal article" date="2013" name="Genome Biol.">
        <title>Assembly of a phased diploid Candida albicans genome facilitates allele-specific measurements and provides a simple model for repeat and indel structure.</title>
        <authorList>
            <person name="Muzzey D."/>
            <person name="Schwartz K."/>
            <person name="Weissman J.S."/>
            <person name="Sherlock G."/>
        </authorList>
    </citation>
    <scope>NUCLEOTIDE SEQUENCE [LARGE SCALE GENOMIC DNA]</scope>
    <source>
        <strain evidence="7">SC5314 / ATCC MYA-2876</strain>
    </source>
</reference>
<dbReference type="SMR" id="A0A1D8PI96"/>
<evidence type="ECO:0000313" key="5">
    <source>
        <dbReference type="CGD" id="CAL0000200044"/>
    </source>
</evidence>
<evidence type="ECO:0000256" key="2">
    <source>
        <dbReference type="ARBA" id="ARBA00022763"/>
    </source>
</evidence>
<keyword evidence="3" id="KW-0234">DNA repair</keyword>
<dbReference type="InterPro" id="IPR000035">
    <property type="entry name" value="Alkylbase_DNA_glycsylse_CS"/>
</dbReference>
<dbReference type="RefSeq" id="XP_714480.2">
    <property type="nucleotide sequence ID" value="XM_709387.2"/>
</dbReference>
<dbReference type="InParanoid" id="A0A1D8PI96"/>
<dbReference type="Gene3D" id="1.10.340.30">
    <property type="entry name" value="Hypothetical protein, domain 2"/>
    <property type="match status" value="1"/>
</dbReference>
<dbReference type="GO" id="GO:0032131">
    <property type="term" value="F:alkylated DNA binding"/>
    <property type="evidence" value="ECO:0000318"/>
    <property type="project" value="GO_Central"/>
</dbReference>
<evidence type="ECO:0000313" key="7">
    <source>
        <dbReference type="Proteomes" id="UP000000559"/>
    </source>
</evidence>
<dbReference type="CDD" id="cd00056">
    <property type="entry name" value="ENDO3c"/>
    <property type="match status" value="1"/>
</dbReference>
<proteinExistence type="inferred from homology"/>
<dbReference type="SMART" id="SM00478">
    <property type="entry name" value="ENDO3c"/>
    <property type="match status" value="1"/>
</dbReference>
<organism evidence="6 7">
    <name type="scientific">Candida albicans (strain SC5314 / ATCC MYA-2876)</name>
    <name type="common">Yeast</name>
    <dbReference type="NCBI Taxonomy" id="237561"/>
    <lineage>
        <taxon>Eukaryota</taxon>
        <taxon>Fungi</taxon>
        <taxon>Dikarya</taxon>
        <taxon>Ascomycota</taxon>
        <taxon>Saccharomycotina</taxon>
        <taxon>Pichiomycetes</taxon>
        <taxon>Debaryomycetaceae</taxon>
        <taxon>Candida/Lodderomyces clade</taxon>
        <taxon>Candida</taxon>
    </lineage>
</organism>
<evidence type="ECO:0000313" key="6">
    <source>
        <dbReference type="EMBL" id="AOW27831.1"/>
    </source>
</evidence>
<dbReference type="FunFam" id="1.10.340.30:FF:000045">
    <property type="entry name" value="DNA-3-methyladenine glycosylase, putative"/>
    <property type="match status" value="1"/>
</dbReference>
<accession>A0A1D8PI96</accession>
<feature type="domain" description="HhH-GPD" evidence="4">
    <location>
        <begin position="150"/>
        <end position="305"/>
    </location>
</feature>
<dbReference type="GO" id="GO:0043916">
    <property type="term" value="F:DNA-7-methylguanine glycosylase activity"/>
    <property type="evidence" value="ECO:0000318"/>
    <property type="project" value="GO_Central"/>
</dbReference>
<dbReference type="STRING" id="237561.A0A1D8PI96"/>
<dbReference type="InterPro" id="IPR051912">
    <property type="entry name" value="Alkylbase_DNA_Glycosylase/TA"/>
</dbReference>
<dbReference type="SUPFAM" id="SSF48150">
    <property type="entry name" value="DNA-glycosylase"/>
    <property type="match status" value="1"/>
</dbReference>
<dbReference type="GO" id="GO:0006285">
    <property type="term" value="P:base-excision repair, AP site formation"/>
    <property type="evidence" value="ECO:0000318"/>
    <property type="project" value="GO_Central"/>
</dbReference>
<dbReference type="GO" id="GO:0005634">
    <property type="term" value="C:nucleus"/>
    <property type="evidence" value="ECO:0000318"/>
    <property type="project" value="GO_Central"/>
</dbReference>
<dbReference type="Proteomes" id="UP000000559">
    <property type="component" value="Chromosome 2"/>
</dbReference>
<dbReference type="PANTHER" id="PTHR43003:SF5">
    <property type="entry name" value="DNA-3-METHYLADENINE GLYCOSYLASE"/>
    <property type="match status" value="1"/>
</dbReference>
<name>A0A1D8PI96_CANAL</name>
<evidence type="ECO:0000256" key="3">
    <source>
        <dbReference type="ARBA" id="ARBA00023204"/>
    </source>
</evidence>
<comment type="similarity">
    <text evidence="1">Belongs to the alkylbase DNA glycosidase AlkA family.</text>
</comment>
<dbReference type="AlphaFoldDB" id="A0A1D8PI96"/>
<dbReference type="PANTHER" id="PTHR43003">
    <property type="entry name" value="DNA-3-METHYLADENINE GLYCOSYLASE"/>
    <property type="match status" value="1"/>
</dbReference>
<protein>
    <recommendedName>
        <fullName evidence="4">HhH-GPD domain-containing protein</fullName>
    </recommendedName>
</protein>
<dbReference type="GO" id="GO:0006307">
    <property type="term" value="P:DNA alkylation repair"/>
    <property type="evidence" value="ECO:0000318"/>
    <property type="project" value="GO_Central"/>
</dbReference>
<dbReference type="VEuPathDB" id="FungiDB:C2_08420W_A"/>
<dbReference type="Pfam" id="PF00730">
    <property type="entry name" value="HhH-GPD"/>
    <property type="match status" value="1"/>
</dbReference>
<sequence>MGAITRFKSITTKSVTSSTRKTAIVDSNLKLSQTSIENAKIIKKPKLSKPKPKLTKSSSDLEDLLTHITIPQDLSLPPKYIQDHTPEFIKGIQHILKIDPSLYPVIVHQNFKSFSSLIYTNVTMNENYNNSNDKENRIHTYWYSLIRSVIAQQVSGAAAKAIQTRFEGLFDGIPTPNKTLKFTPEELKSVGLSNMKVKYVQSISEAFNDPNNHLTRFEFYKQSKLDDILIELCKLKGIGIWSAKMFAMFTLEEMDVFAEDDLGIARGMARYLNKRPELLKQIKQECMNDEESQLLLKRKSKFANKTDSKRNWTPIHDAYVKYAAKRFSPYRSVFMMILWRLSSTNIDVLEKLDE</sequence>
<dbReference type="InterPro" id="IPR011257">
    <property type="entry name" value="DNA_glycosylase"/>
</dbReference>
<reference evidence="6 7" key="1">
    <citation type="journal article" date="2004" name="Proc. Natl. Acad. Sci. U.S.A.">
        <title>The diploid genome sequence of Candida albicans.</title>
        <authorList>
            <person name="Jones T."/>
            <person name="Federspiel N.A."/>
            <person name="Chibana H."/>
            <person name="Dungan J."/>
            <person name="Kalman S."/>
            <person name="Magee B.B."/>
            <person name="Newport G."/>
            <person name="Thorstenson Y.R."/>
            <person name="Agabian N."/>
            <person name="Magee P.T."/>
            <person name="Davis R.W."/>
            <person name="Scherer S."/>
        </authorList>
    </citation>
    <scope>NUCLEOTIDE SEQUENCE [LARGE SCALE GENOMIC DNA]</scope>
    <source>
        <strain evidence="7">SC5314 / ATCC MYA-2876</strain>
    </source>
</reference>
<dbReference type="InterPro" id="IPR003265">
    <property type="entry name" value="HhH-GPD_domain"/>
</dbReference>
<keyword evidence="2" id="KW-0227">DNA damage</keyword>
<dbReference type="GeneID" id="3643897"/>
<dbReference type="Gene3D" id="1.10.1670.40">
    <property type="match status" value="1"/>
</dbReference>
<dbReference type="EMBL" id="CP017624">
    <property type="protein sequence ID" value="AOW27831.1"/>
    <property type="molecule type" value="Genomic_DNA"/>
</dbReference>
<reference evidence="6 7" key="2">
    <citation type="journal article" date="2007" name="Genome Biol.">
        <title>Assembly of the Candida albicans genome into sixteen supercontigs aligned on the eight chromosomes.</title>
        <authorList>
            <person name="van het Hoog M."/>
            <person name="Rast T.J."/>
            <person name="Martchenko M."/>
            <person name="Grindle S."/>
            <person name="Dignard D."/>
            <person name="Hogues H."/>
            <person name="Cuomo C."/>
            <person name="Berriman M."/>
            <person name="Scherer S."/>
            <person name="Magee B.B."/>
            <person name="Whiteway M."/>
            <person name="Chibana H."/>
            <person name="Nantel A."/>
            <person name="Magee P.T."/>
        </authorList>
    </citation>
    <scope>GENOME REANNOTATION</scope>
    <source>
        <strain evidence="7">SC5314 / ATCC MYA-2876</strain>
    </source>
</reference>
<dbReference type="eggNOG" id="KOG1918">
    <property type="taxonomic scope" value="Eukaryota"/>
</dbReference>
<dbReference type="OrthoDB" id="415889at2759"/>
<dbReference type="FunCoup" id="A0A1D8PI96">
    <property type="interactions" value="75"/>
</dbReference>
<keyword evidence="7" id="KW-1185">Reference proteome</keyword>
<evidence type="ECO:0000256" key="1">
    <source>
        <dbReference type="ARBA" id="ARBA00010817"/>
    </source>
</evidence>
<dbReference type="KEGG" id="cal:CAALFM_C208420WA"/>
<dbReference type="CGD" id="CAL0000200044">
    <property type="gene designation" value="orf19.11121"/>
</dbReference>
<dbReference type="GO" id="GO:0008725">
    <property type="term" value="F:DNA-3-methyladenine glycosylase activity"/>
    <property type="evidence" value="ECO:0000318"/>
    <property type="project" value="GO_Central"/>
</dbReference>
<evidence type="ECO:0000259" key="4">
    <source>
        <dbReference type="SMART" id="SM00478"/>
    </source>
</evidence>